<evidence type="ECO:0000313" key="1">
    <source>
        <dbReference type="EMBL" id="KAH9798496.1"/>
    </source>
</evidence>
<keyword evidence="2" id="KW-1185">Reference proteome</keyword>
<accession>A0ACB8NK75</accession>
<evidence type="ECO:0000313" key="2">
    <source>
        <dbReference type="Proteomes" id="UP000829398"/>
    </source>
</evidence>
<dbReference type="Proteomes" id="UP000829398">
    <property type="component" value="Chromosome 1"/>
</dbReference>
<gene>
    <name evidence="1" type="ORF">KPL71_000030</name>
</gene>
<reference evidence="2" key="1">
    <citation type="journal article" date="2023" name="Hortic. Res.">
        <title>A chromosome-level phased genome enabling allele-level studies in sweet orange: a case study on citrus Huanglongbing tolerance.</title>
        <authorList>
            <person name="Wu B."/>
            <person name="Yu Q."/>
            <person name="Deng Z."/>
            <person name="Duan Y."/>
            <person name="Luo F."/>
            <person name="Gmitter F. Jr."/>
        </authorList>
    </citation>
    <scope>NUCLEOTIDE SEQUENCE [LARGE SCALE GENOMIC DNA]</scope>
    <source>
        <strain evidence="2">cv. Valencia</strain>
    </source>
</reference>
<name>A0ACB8NK75_CITSI</name>
<organism evidence="1 2">
    <name type="scientific">Citrus sinensis</name>
    <name type="common">Sweet orange</name>
    <name type="synonym">Citrus aurantium var. sinensis</name>
    <dbReference type="NCBI Taxonomy" id="2711"/>
    <lineage>
        <taxon>Eukaryota</taxon>
        <taxon>Viridiplantae</taxon>
        <taxon>Streptophyta</taxon>
        <taxon>Embryophyta</taxon>
        <taxon>Tracheophyta</taxon>
        <taxon>Spermatophyta</taxon>
        <taxon>Magnoliopsida</taxon>
        <taxon>eudicotyledons</taxon>
        <taxon>Gunneridae</taxon>
        <taxon>Pentapetalae</taxon>
        <taxon>rosids</taxon>
        <taxon>malvids</taxon>
        <taxon>Sapindales</taxon>
        <taxon>Rutaceae</taxon>
        <taxon>Aurantioideae</taxon>
        <taxon>Citrus</taxon>
    </lineage>
</organism>
<proteinExistence type="predicted"/>
<dbReference type="EMBL" id="CM039170">
    <property type="protein sequence ID" value="KAH9798496.1"/>
    <property type="molecule type" value="Genomic_DNA"/>
</dbReference>
<comment type="caution">
    <text evidence="1">The sequence shown here is derived from an EMBL/GenBank/DDBJ whole genome shotgun (WGS) entry which is preliminary data.</text>
</comment>
<sequence>MAASKLVIFSLFFALILTAADVSIQGEDVPPLTASDAVDSSPLKIELDQLKSKIRSLESHIDEKTQELKGKDEVVAQKEKAIQDKSERIVSLQKELSSLQKKETLNAAEQVDKAHARADELEKQIDNLKKESEKQQKEKEALEARAIEAEKKISDLSAKLEKLQKINDEQKSKIRKTERALKVAEEEMMRAKFEATSRSKELTEVHSAWLPPWLAVHLLQCQSLIETHWNAHGKPAMDVAIQKALEKKAQAGKWVQPHVETIKAKWLIAYVSDCANLFTIHHLKKWIPAVKEQWVVFTTNVEPHVQTLKTKTIEACEATKTAVTPHIIRVQEVVDPYFQEAKKFSKPYIDQVATVAKPHVDNVRVALKPYTKKVVRAYGKFLKSATTYHHQVQASVQEMLKKHELTSPLATKELEWFAASALLVLPVIILFRIGSAIFCKKARKPVRHSHHHSRRKAKRGHPDK</sequence>
<protein>
    <submittedName>
        <fullName evidence="1">Uncharacterized protein</fullName>
    </submittedName>
</protein>